<evidence type="ECO:0000256" key="9">
    <source>
        <dbReference type="ARBA" id="ARBA00023224"/>
    </source>
</evidence>
<feature type="transmembrane region" description="Helical" evidence="11">
    <location>
        <begin position="246"/>
        <end position="269"/>
    </location>
</feature>
<keyword evidence="14" id="KW-1185">Reference proteome</keyword>
<gene>
    <name evidence="13" type="ORF">GDO54_009794</name>
</gene>
<feature type="transmembrane region" description="Helical" evidence="11">
    <location>
        <begin position="106"/>
        <end position="127"/>
    </location>
</feature>
<dbReference type="Gene3D" id="1.20.1070.10">
    <property type="entry name" value="Rhodopsin 7-helix transmembrane proteins"/>
    <property type="match status" value="1"/>
</dbReference>
<dbReference type="PANTHER" id="PTHR26450">
    <property type="entry name" value="OLFACTORY RECEPTOR 56B1-RELATED"/>
    <property type="match status" value="1"/>
</dbReference>
<dbReference type="GO" id="GO:0004984">
    <property type="term" value="F:olfactory receptor activity"/>
    <property type="evidence" value="ECO:0007669"/>
    <property type="project" value="InterPro"/>
</dbReference>
<comment type="subcellular location">
    <subcellularLocation>
        <location evidence="11">Cell membrane</location>
        <topology evidence="11">Multi-pass membrane protein</topology>
    </subcellularLocation>
    <subcellularLocation>
        <location evidence="1">Membrane</location>
        <topology evidence="1">Multi-pass membrane protein</topology>
    </subcellularLocation>
</comment>
<evidence type="ECO:0000313" key="14">
    <source>
        <dbReference type="Proteomes" id="UP001181693"/>
    </source>
</evidence>
<name>A0AAV3AE51_PYXAD</name>
<feature type="transmembrane region" description="Helical" evidence="11">
    <location>
        <begin position="27"/>
        <end position="52"/>
    </location>
</feature>
<dbReference type="PANTHER" id="PTHR26450:SF87">
    <property type="entry name" value="OLFACTORY RECEPTOR 51F2"/>
    <property type="match status" value="1"/>
</dbReference>
<dbReference type="PROSITE" id="PS50262">
    <property type="entry name" value="G_PROTEIN_RECEP_F1_2"/>
    <property type="match status" value="1"/>
</dbReference>
<dbReference type="GO" id="GO:0004930">
    <property type="term" value="F:G protein-coupled receptor activity"/>
    <property type="evidence" value="ECO:0007669"/>
    <property type="project" value="UniProtKB-KW"/>
</dbReference>
<evidence type="ECO:0000256" key="1">
    <source>
        <dbReference type="ARBA" id="ARBA00004141"/>
    </source>
</evidence>
<dbReference type="InterPro" id="IPR017452">
    <property type="entry name" value="GPCR_Rhodpsn_7TM"/>
</dbReference>
<feature type="transmembrane region" description="Helical" evidence="11">
    <location>
        <begin position="64"/>
        <end position="86"/>
    </location>
</feature>
<feature type="transmembrane region" description="Helical" evidence="11">
    <location>
        <begin position="281"/>
        <end position="298"/>
    </location>
</feature>
<dbReference type="AlphaFoldDB" id="A0AAV3AE51"/>
<evidence type="ECO:0000256" key="5">
    <source>
        <dbReference type="ARBA" id="ARBA00022989"/>
    </source>
</evidence>
<dbReference type="SUPFAM" id="SSF81321">
    <property type="entry name" value="Family A G protein-coupled receptor-like"/>
    <property type="match status" value="1"/>
</dbReference>
<dbReference type="PROSITE" id="PS00237">
    <property type="entry name" value="G_PROTEIN_RECEP_F1_1"/>
    <property type="match status" value="1"/>
</dbReference>
<evidence type="ECO:0000256" key="8">
    <source>
        <dbReference type="ARBA" id="ARBA00023170"/>
    </source>
</evidence>
<dbReference type="GO" id="GO:0071396">
    <property type="term" value="P:cellular response to lipid"/>
    <property type="evidence" value="ECO:0007669"/>
    <property type="project" value="UniProtKB-ARBA"/>
</dbReference>
<feature type="transmembrane region" description="Helical" evidence="11">
    <location>
        <begin position="201"/>
        <end position="225"/>
    </location>
</feature>
<evidence type="ECO:0000259" key="12">
    <source>
        <dbReference type="PROSITE" id="PS50262"/>
    </source>
</evidence>
<evidence type="ECO:0000256" key="10">
    <source>
        <dbReference type="RuleBase" id="RU000688"/>
    </source>
</evidence>
<keyword evidence="4 11" id="KW-0552">Olfaction</keyword>
<keyword evidence="2 11" id="KW-0716">Sensory transduction</keyword>
<keyword evidence="7 11" id="KW-0472">Membrane</keyword>
<organism evidence="13 14">
    <name type="scientific">Pyxicephalus adspersus</name>
    <name type="common">African bullfrog</name>
    <dbReference type="NCBI Taxonomy" id="30357"/>
    <lineage>
        <taxon>Eukaryota</taxon>
        <taxon>Metazoa</taxon>
        <taxon>Chordata</taxon>
        <taxon>Craniata</taxon>
        <taxon>Vertebrata</taxon>
        <taxon>Euteleostomi</taxon>
        <taxon>Amphibia</taxon>
        <taxon>Batrachia</taxon>
        <taxon>Anura</taxon>
        <taxon>Neobatrachia</taxon>
        <taxon>Ranoidea</taxon>
        <taxon>Pyxicephalidae</taxon>
        <taxon>Pyxicephalinae</taxon>
        <taxon>Pyxicephalus</taxon>
    </lineage>
</organism>
<evidence type="ECO:0000256" key="7">
    <source>
        <dbReference type="ARBA" id="ARBA00023136"/>
    </source>
</evidence>
<evidence type="ECO:0000256" key="6">
    <source>
        <dbReference type="ARBA" id="ARBA00023040"/>
    </source>
</evidence>
<dbReference type="InterPro" id="IPR000276">
    <property type="entry name" value="GPCR_Rhodpsn"/>
</dbReference>
<dbReference type="Pfam" id="PF13853">
    <property type="entry name" value="7tm_4"/>
    <property type="match status" value="1"/>
</dbReference>
<proteinExistence type="inferred from homology"/>
<comment type="caution">
    <text evidence="13">The sequence shown here is derived from an EMBL/GenBank/DDBJ whole genome shotgun (WGS) entry which is preliminary data.</text>
</comment>
<dbReference type="Proteomes" id="UP001181693">
    <property type="component" value="Unassembled WGS sequence"/>
</dbReference>
<evidence type="ECO:0000256" key="3">
    <source>
        <dbReference type="ARBA" id="ARBA00022692"/>
    </source>
</evidence>
<evidence type="ECO:0000256" key="2">
    <source>
        <dbReference type="ARBA" id="ARBA00022606"/>
    </source>
</evidence>
<evidence type="ECO:0000256" key="4">
    <source>
        <dbReference type="ARBA" id="ARBA00022725"/>
    </source>
</evidence>
<dbReference type="GO" id="GO:0005886">
    <property type="term" value="C:plasma membrane"/>
    <property type="evidence" value="ECO:0007669"/>
    <property type="project" value="UniProtKB-SubCell"/>
</dbReference>
<evidence type="ECO:0000256" key="11">
    <source>
        <dbReference type="RuleBase" id="RU363047"/>
    </source>
</evidence>
<feature type="domain" description="G-protein coupled receptors family 1 profile" evidence="12">
    <location>
        <begin position="45"/>
        <end position="296"/>
    </location>
</feature>
<dbReference type="PRINTS" id="PR00245">
    <property type="entry name" value="OLFACTORYR"/>
</dbReference>
<keyword evidence="9 10" id="KW-0807">Transducer</keyword>
<dbReference type="InterPro" id="IPR050402">
    <property type="entry name" value="OR51/52/56-like"/>
</dbReference>
<protein>
    <recommendedName>
        <fullName evidence="11">Olfactory receptor</fullName>
    </recommendedName>
</protein>
<dbReference type="InterPro" id="IPR000725">
    <property type="entry name" value="Olfact_rcpt"/>
</dbReference>
<dbReference type="PRINTS" id="PR00237">
    <property type="entry name" value="GPCRRHODOPSN"/>
</dbReference>
<keyword evidence="3 10" id="KW-0812">Transmembrane</keyword>
<reference evidence="13" key="1">
    <citation type="thesis" date="2020" institute="ProQuest LLC" country="789 East Eisenhower Parkway, Ann Arbor, MI, USA">
        <title>Comparative Genomics and Chromosome Evolution.</title>
        <authorList>
            <person name="Mudd A.B."/>
        </authorList>
    </citation>
    <scope>NUCLEOTIDE SEQUENCE</scope>
    <source>
        <strain evidence="13">1538</strain>
        <tissue evidence="13">Blood</tissue>
    </source>
</reference>
<feature type="transmembrane region" description="Helical" evidence="11">
    <location>
        <begin position="148"/>
        <end position="167"/>
    </location>
</feature>
<evidence type="ECO:0000313" key="13">
    <source>
        <dbReference type="EMBL" id="DBA29581.1"/>
    </source>
</evidence>
<keyword evidence="8 10" id="KW-0675">Receptor</keyword>
<keyword evidence="5 11" id="KW-1133">Transmembrane helix</keyword>
<comment type="similarity">
    <text evidence="10">Belongs to the G-protein coupled receptor 1 family.</text>
</comment>
<accession>A0AAV3AE51</accession>
<keyword evidence="11" id="KW-1003">Cell membrane</keyword>
<dbReference type="EMBL" id="DYDO01000003">
    <property type="protein sequence ID" value="DBA29581.1"/>
    <property type="molecule type" value="Genomic_DNA"/>
</dbReference>
<keyword evidence="6 10" id="KW-0297">G-protein coupled receptor</keyword>
<dbReference type="FunFam" id="1.20.1070.10:FF:000002">
    <property type="entry name" value="Olfactory receptor"/>
    <property type="match status" value="1"/>
</dbReference>
<sequence>MNCSNNITESSNLRTVVLLGIPGLEDVYPWILGIFCLLYILALIGNCILIIIIKTDASLQIPMYDFVSMLAITDLGLSLATIPTVLGVFSIQSLKLPVPLCLFQMFFIHSFSVMGSSILLAMAYDRFVAICNPLRYPSLLTRHFVRRLGKLTVLRSFAVVLPIPIMVQSSLFCNSTVMSHAFCLHPDIMRLLCSNSNTNNLYSIFAVIFTMGLDAFLIVLSYALILRAVCQLSLVAARWRVFQTCVRHISAVLLFYSPMIILSMIHRFAGRKSTLVHIPMAYLHFLLPPALNPIVYGIKTKRIYQSITYSLKRFAKNNV</sequence>